<evidence type="ECO:0000256" key="7">
    <source>
        <dbReference type="HAMAP-Rule" id="MF_00523"/>
    </source>
</evidence>
<keyword evidence="3 7" id="KW-0808">Transferase</keyword>
<dbReference type="CDD" id="cd03352">
    <property type="entry name" value="LbH_LpxD"/>
    <property type="match status" value="1"/>
</dbReference>
<dbReference type="Gene3D" id="2.160.10.10">
    <property type="entry name" value="Hexapeptide repeat proteins"/>
    <property type="match status" value="1"/>
</dbReference>
<comment type="subunit">
    <text evidence="7">Homotrimer.</text>
</comment>
<evidence type="ECO:0000313" key="9">
    <source>
        <dbReference type="EMBL" id="QUW03767.1"/>
    </source>
</evidence>
<dbReference type="EMBL" id="CP072648">
    <property type="protein sequence ID" value="QUW03767.1"/>
    <property type="molecule type" value="Genomic_DNA"/>
</dbReference>
<comment type="catalytic activity">
    <reaction evidence="7">
        <text>a UDP-3-O-[(3R)-3-hydroxyacyl]-alpha-D-glucosamine + a (3R)-hydroxyacyl-[ACP] = a UDP-2-N,3-O-bis[(3R)-3-hydroxyacyl]-alpha-D-glucosamine + holo-[ACP] + H(+)</text>
        <dbReference type="Rhea" id="RHEA:53836"/>
        <dbReference type="Rhea" id="RHEA-COMP:9685"/>
        <dbReference type="Rhea" id="RHEA-COMP:9945"/>
        <dbReference type="ChEBI" id="CHEBI:15378"/>
        <dbReference type="ChEBI" id="CHEBI:64479"/>
        <dbReference type="ChEBI" id="CHEBI:78827"/>
        <dbReference type="ChEBI" id="CHEBI:137740"/>
        <dbReference type="ChEBI" id="CHEBI:137748"/>
        <dbReference type="EC" id="2.3.1.191"/>
    </reaction>
</comment>
<keyword evidence="1 7" id="KW-0444">Lipid biosynthesis</keyword>
<dbReference type="PROSITE" id="PS00101">
    <property type="entry name" value="HEXAPEP_TRANSFERASES"/>
    <property type="match status" value="1"/>
</dbReference>
<protein>
    <recommendedName>
        <fullName evidence="7">UDP-3-O-acylglucosamine N-acyltransferase</fullName>
        <ecNumber evidence="7">2.3.1.191</ecNumber>
    </recommendedName>
</protein>
<evidence type="ECO:0000259" key="8">
    <source>
        <dbReference type="Pfam" id="PF04613"/>
    </source>
</evidence>
<dbReference type="GO" id="GO:0103118">
    <property type="term" value="F:UDP-3-O-[(3R)-3-hydroxyacyl]-glucosamine N-acyltransferase activity"/>
    <property type="evidence" value="ECO:0007669"/>
    <property type="project" value="UniProtKB-EC"/>
</dbReference>
<evidence type="ECO:0000256" key="2">
    <source>
        <dbReference type="ARBA" id="ARBA00022556"/>
    </source>
</evidence>
<comment type="similarity">
    <text evidence="7">Belongs to the transferase hexapeptide repeat family. LpxD subfamily.</text>
</comment>
<dbReference type="InterPro" id="IPR020573">
    <property type="entry name" value="UDP_GlcNAc_AcTrfase_non-rep"/>
</dbReference>
<keyword evidence="10" id="KW-1185">Reference proteome</keyword>
<dbReference type="NCBIfam" id="NF002060">
    <property type="entry name" value="PRK00892.1"/>
    <property type="match status" value="1"/>
</dbReference>
<sequence>MAMKLGDLAAALGVPCLGNPDRLILGVAEFETASPTHLTLAIGTRRKQLASSRAAAFIVAADTVTDAELTRYDLLPADYPKVTFAKAIELLHVPPRQALGIAPEALLAPDVVIGEGSTVGPRAVIGAGSRLGARVTIHPGVVIGCRVEIGDDTTIFPNVTVYDDARIGARCILHAGVVIGADGYGYARDATGAHVKIPQVGTVIIEDDVEIGANSTIDRATLGETRIGRGTKIDNLVHIAHNCVIGEESLLAALVGLSGGVKVGRRVTLAGQVGANPQVEIGDGAIIAGKAGITKSVAGGETYAGVPITTLREWKRERIYAARIPYRLPDIETRLAAVEARLDASQPMQLRQPVESED</sequence>
<evidence type="ECO:0000256" key="1">
    <source>
        <dbReference type="ARBA" id="ARBA00022516"/>
    </source>
</evidence>
<organism evidence="9 10">
    <name type="scientific">Chloracidobacterium validum</name>
    <dbReference type="NCBI Taxonomy" id="2821543"/>
    <lineage>
        <taxon>Bacteria</taxon>
        <taxon>Pseudomonadati</taxon>
        <taxon>Acidobacteriota</taxon>
        <taxon>Terriglobia</taxon>
        <taxon>Terriglobales</taxon>
        <taxon>Acidobacteriaceae</taxon>
        <taxon>Chloracidobacterium</taxon>
    </lineage>
</organism>
<dbReference type="Pfam" id="PF14602">
    <property type="entry name" value="Hexapep_2"/>
    <property type="match status" value="1"/>
</dbReference>
<evidence type="ECO:0000256" key="5">
    <source>
        <dbReference type="ARBA" id="ARBA00023098"/>
    </source>
</evidence>
<dbReference type="NCBIfam" id="TIGR01853">
    <property type="entry name" value="lipid_A_lpxD"/>
    <property type="match status" value="1"/>
</dbReference>
<dbReference type="HAMAP" id="MF_00523">
    <property type="entry name" value="LpxD"/>
    <property type="match status" value="1"/>
</dbReference>
<dbReference type="Pfam" id="PF00132">
    <property type="entry name" value="Hexapep"/>
    <property type="match status" value="3"/>
</dbReference>
<evidence type="ECO:0000256" key="4">
    <source>
        <dbReference type="ARBA" id="ARBA00022737"/>
    </source>
</evidence>
<accession>A0ABX8BBI6</accession>
<dbReference type="InterPro" id="IPR011004">
    <property type="entry name" value="Trimer_LpxA-like_sf"/>
</dbReference>
<dbReference type="InterPro" id="IPR018357">
    <property type="entry name" value="Hexapep_transf_CS"/>
</dbReference>
<dbReference type="PANTHER" id="PTHR43378">
    <property type="entry name" value="UDP-3-O-ACYLGLUCOSAMINE N-ACYLTRANSFERASE"/>
    <property type="match status" value="1"/>
</dbReference>
<dbReference type="Proteomes" id="UP000676506">
    <property type="component" value="Chromosome 1"/>
</dbReference>
<name>A0ABX8BBI6_9BACT</name>
<evidence type="ECO:0000313" key="10">
    <source>
        <dbReference type="Proteomes" id="UP000676506"/>
    </source>
</evidence>
<comment type="function">
    <text evidence="7">Catalyzes the N-acylation of UDP-3-O-acylglucosamine using 3-hydroxyacyl-ACP as the acyl donor. Is involved in the biosynthesis of lipid A, a phosphorylated glycolipid that anchors the lipopolysaccharide to the outer membrane of the cell.</text>
</comment>
<dbReference type="Gene3D" id="3.40.1390.10">
    <property type="entry name" value="MurE/MurF, N-terminal domain"/>
    <property type="match status" value="1"/>
</dbReference>
<dbReference type="SUPFAM" id="SSF51161">
    <property type="entry name" value="Trimeric LpxA-like enzymes"/>
    <property type="match status" value="1"/>
</dbReference>
<keyword evidence="6 7" id="KW-0012">Acyltransferase</keyword>
<dbReference type="InterPro" id="IPR007691">
    <property type="entry name" value="LpxD"/>
</dbReference>
<keyword evidence="2 7" id="KW-0441">Lipid A biosynthesis</keyword>
<gene>
    <name evidence="7 9" type="primary">lpxD</name>
    <name evidence="9" type="ORF">J8C06_04865</name>
</gene>
<evidence type="ECO:0000256" key="6">
    <source>
        <dbReference type="ARBA" id="ARBA00023315"/>
    </source>
</evidence>
<reference evidence="9 10" key="1">
    <citation type="submission" date="2021-03" db="EMBL/GenBank/DDBJ databases">
        <title>Genomic and phenotypic characterization of Chloracidobacterium isolates provides evidence for multiple species.</title>
        <authorList>
            <person name="Saini M.K."/>
            <person name="Costas A.M.G."/>
            <person name="Tank M."/>
            <person name="Bryant D.A."/>
        </authorList>
    </citation>
    <scope>NUCLEOTIDE SEQUENCE [LARGE SCALE GENOMIC DNA]</scope>
    <source>
        <strain evidence="9 10">BV2-C</strain>
    </source>
</reference>
<keyword evidence="5 7" id="KW-0443">Lipid metabolism</keyword>
<feature type="domain" description="UDP-3-O-[3-hydroxymyristoyl] glucosamine N-acyltransferase non-repeat region" evidence="8">
    <location>
        <begin position="21"/>
        <end position="90"/>
    </location>
</feature>
<dbReference type="Pfam" id="PF04613">
    <property type="entry name" value="LpxD"/>
    <property type="match status" value="1"/>
</dbReference>
<keyword evidence="4 7" id="KW-0677">Repeat</keyword>
<evidence type="ECO:0000256" key="3">
    <source>
        <dbReference type="ARBA" id="ARBA00022679"/>
    </source>
</evidence>
<comment type="pathway">
    <text evidence="7">Bacterial outer membrane biogenesis; LPS lipid A biosynthesis.</text>
</comment>
<dbReference type="InterPro" id="IPR001451">
    <property type="entry name" value="Hexapep"/>
</dbReference>
<dbReference type="RefSeq" id="WP_211429657.1">
    <property type="nucleotide sequence ID" value="NZ_CP072648.1"/>
</dbReference>
<feature type="active site" description="Proton acceptor" evidence="7">
    <location>
        <position position="241"/>
    </location>
</feature>
<dbReference type="EC" id="2.3.1.191" evidence="7"/>
<proteinExistence type="inferred from homology"/>
<dbReference type="PANTHER" id="PTHR43378:SF2">
    <property type="entry name" value="UDP-3-O-ACYLGLUCOSAMINE N-ACYLTRANSFERASE 1, MITOCHONDRIAL-RELATED"/>
    <property type="match status" value="1"/>
</dbReference>